<protein>
    <submittedName>
        <fullName evidence="2">CGNR zinc finger domain-containing protein</fullName>
    </submittedName>
</protein>
<dbReference type="SUPFAM" id="SSF160904">
    <property type="entry name" value="Jann2411-like"/>
    <property type="match status" value="1"/>
</dbReference>
<dbReference type="InterPro" id="IPR021005">
    <property type="entry name" value="Znf_CGNR"/>
</dbReference>
<accession>A0A545AM87</accession>
<dbReference type="Pfam" id="PF11706">
    <property type="entry name" value="zf-CGNR"/>
    <property type="match status" value="1"/>
</dbReference>
<sequence length="179" mass="19933">MLFAHDTEASLAAAAELVNTAHETPDGLRTPADVVAFVDRWSYTGRVAGDAEELAAVRAVRPRLERLWHADRDEVVELTNAMLRETRALPQLVRHDTWDYHLHAVPPEADLAVRILVETGMAMVDVVRLEELGRMRICAAEDCDDVLIDLSKNRSRRFCDNGCGNRTNVAAYRARKAGG</sequence>
<dbReference type="AlphaFoldDB" id="A0A545AM87"/>
<comment type="caution">
    <text evidence="2">The sequence shown here is derived from an EMBL/GenBank/DDBJ whole genome shotgun (WGS) entry which is preliminary data.</text>
</comment>
<dbReference type="EMBL" id="VIRS01000018">
    <property type="protein sequence ID" value="TQS42370.1"/>
    <property type="molecule type" value="Genomic_DNA"/>
</dbReference>
<name>A0A545AM87_9ACTN</name>
<organism evidence="2 3">
    <name type="scientific">Cryptosporangium phraense</name>
    <dbReference type="NCBI Taxonomy" id="2593070"/>
    <lineage>
        <taxon>Bacteria</taxon>
        <taxon>Bacillati</taxon>
        <taxon>Actinomycetota</taxon>
        <taxon>Actinomycetes</taxon>
        <taxon>Cryptosporangiales</taxon>
        <taxon>Cryptosporangiaceae</taxon>
        <taxon>Cryptosporangium</taxon>
    </lineage>
</organism>
<dbReference type="OrthoDB" id="3531194at2"/>
<dbReference type="RefSeq" id="WP_142707060.1">
    <property type="nucleotide sequence ID" value="NZ_VIRS01000018.1"/>
</dbReference>
<dbReference type="Gene3D" id="1.10.3300.10">
    <property type="entry name" value="Jann2411-like domain"/>
    <property type="match status" value="1"/>
</dbReference>
<dbReference type="Proteomes" id="UP000317982">
    <property type="component" value="Unassembled WGS sequence"/>
</dbReference>
<dbReference type="InterPro" id="IPR010852">
    <property type="entry name" value="ABATE"/>
</dbReference>
<reference evidence="2 3" key="1">
    <citation type="submission" date="2019-07" db="EMBL/GenBank/DDBJ databases">
        <title>Cryptosporangium phraense sp. nov., isolated from plant litter.</title>
        <authorList>
            <person name="Suriyachadkun C."/>
        </authorList>
    </citation>
    <scope>NUCLEOTIDE SEQUENCE [LARGE SCALE GENOMIC DNA]</scope>
    <source>
        <strain evidence="2 3">A-T 5661</strain>
    </source>
</reference>
<evidence type="ECO:0000259" key="1">
    <source>
        <dbReference type="Pfam" id="PF11706"/>
    </source>
</evidence>
<proteinExistence type="predicted"/>
<keyword evidence="3" id="KW-1185">Reference proteome</keyword>
<dbReference type="PANTHER" id="PTHR35525:SF3">
    <property type="entry name" value="BLL6575 PROTEIN"/>
    <property type="match status" value="1"/>
</dbReference>
<evidence type="ECO:0000313" key="2">
    <source>
        <dbReference type="EMBL" id="TQS42370.1"/>
    </source>
</evidence>
<feature type="domain" description="Zinc finger CGNR" evidence="1">
    <location>
        <begin position="134"/>
        <end position="176"/>
    </location>
</feature>
<evidence type="ECO:0000313" key="3">
    <source>
        <dbReference type="Proteomes" id="UP000317982"/>
    </source>
</evidence>
<dbReference type="InParanoid" id="A0A545AM87"/>
<dbReference type="InterPro" id="IPR023286">
    <property type="entry name" value="ABATE_dom_sf"/>
</dbReference>
<gene>
    <name evidence="2" type="ORF">FL583_23945</name>
</gene>
<dbReference type="Pfam" id="PF07336">
    <property type="entry name" value="ABATE"/>
    <property type="match status" value="1"/>
</dbReference>
<dbReference type="PANTHER" id="PTHR35525">
    <property type="entry name" value="BLL6575 PROTEIN"/>
    <property type="match status" value="1"/>
</dbReference>